<dbReference type="InterPro" id="IPR056739">
    <property type="entry name" value="NfeD_membrane"/>
</dbReference>
<dbReference type="Gene3D" id="3.90.226.10">
    <property type="entry name" value="2-enoyl-CoA Hydratase, Chain A, domain 1"/>
    <property type="match status" value="1"/>
</dbReference>
<dbReference type="GO" id="GO:0008233">
    <property type="term" value="F:peptidase activity"/>
    <property type="evidence" value="ECO:0007669"/>
    <property type="project" value="UniProtKB-KW"/>
</dbReference>
<dbReference type="EMBL" id="CP001275">
    <property type="protein sequence ID" value="ACM05926.1"/>
    <property type="molecule type" value="Genomic_DNA"/>
</dbReference>
<reference evidence="10 11" key="1">
    <citation type="journal article" date="2009" name="PLoS ONE">
        <title>Complete genome sequence of the aerobic CO-oxidizing thermophile Thermomicrobium roseum.</title>
        <authorList>
            <person name="Wu D."/>
            <person name="Raymond J."/>
            <person name="Wu M."/>
            <person name="Chatterji S."/>
            <person name="Ren Q."/>
            <person name="Graham J.E."/>
            <person name="Bryant D.A."/>
            <person name="Robb F."/>
            <person name="Colman A."/>
            <person name="Tallon L.J."/>
            <person name="Badger J.H."/>
            <person name="Madupu R."/>
            <person name="Ward N.L."/>
            <person name="Eisen J.A."/>
        </authorList>
    </citation>
    <scope>NUCLEOTIDE SEQUENCE [LARGE SCALE GENOMIC DNA]</scope>
    <source>
        <strain evidence="11">ATCC 27502 / DSM 5159 / P-2</strain>
    </source>
</reference>
<name>B9L1K7_THERP</name>
<feature type="transmembrane region" description="Helical" evidence="5">
    <location>
        <begin position="321"/>
        <end position="339"/>
    </location>
</feature>
<accession>B9L1K7</accession>
<evidence type="ECO:0000256" key="6">
    <source>
        <dbReference type="SAM" id="SignalP"/>
    </source>
</evidence>
<keyword evidence="10" id="KW-0645">Protease</keyword>
<evidence type="ECO:0000256" key="2">
    <source>
        <dbReference type="ARBA" id="ARBA00022692"/>
    </source>
</evidence>
<dbReference type="Pfam" id="PF01957">
    <property type="entry name" value="NfeD"/>
    <property type="match status" value="1"/>
</dbReference>
<keyword evidence="6" id="KW-0732">Signal</keyword>
<dbReference type="HOGENOM" id="CLU_024619_1_0_0"/>
<dbReference type="SUPFAM" id="SSF52096">
    <property type="entry name" value="ClpP/crotonase"/>
    <property type="match status" value="1"/>
</dbReference>
<dbReference type="KEGG" id="tro:trd_1267"/>
<dbReference type="SUPFAM" id="SSF141322">
    <property type="entry name" value="NfeD domain-like"/>
    <property type="match status" value="1"/>
</dbReference>
<dbReference type="InterPro" id="IPR012340">
    <property type="entry name" value="NA-bd_OB-fold"/>
</dbReference>
<feature type="domain" description="NfeD1b N-terminal" evidence="9">
    <location>
        <begin position="35"/>
        <end position="197"/>
    </location>
</feature>
<keyword evidence="3 5" id="KW-1133">Transmembrane helix</keyword>
<comment type="subcellular location">
    <subcellularLocation>
        <location evidence="1">Membrane</location>
        <topology evidence="1">Multi-pass membrane protein</topology>
    </subcellularLocation>
</comment>
<proteinExistence type="predicted"/>
<evidence type="ECO:0000259" key="9">
    <source>
        <dbReference type="Pfam" id="PF25145"/>
    </source>
</evidence>
<dbReference type="Gene3D" id="2.40.50.140">
    <property type="entry name" value="Nucleic acid-binding proteins"/>
    <property type="match status" value="1"/>
</dbReference>
<dbReference type="Proteomes" id="UP000000447">
    <property type="component" value="Chromosome"/>
</dbReference>
<evidence type="ECO:0000259" key="8">
    <source>
        <dbReference type="Pfam" id="PF24961"/>
    </source>
</evidence>
<dbReference type="InterPro" id="IPR029045">
    <property type="entry name" value="ClpP/crotonase-like_dom_sf"/>
</dbReference>
<gene>
    <name evidence="10" type="ordered locus">trd_1267</name>
</gene>
<dbReference type="eggNOG" id="COG1030">
    <property type="taxonomic scope" value="Bacteria"/>
</dbReference>
<feature type="chain" id="PRO_5002886003" evidence="6">
    <location>
        <begin position="32"/>
        <end position="469"/>
    </location>
</feature>
<evidence type="ECO:0000256" key="4">
    <source>
        <dbReference type="ARBA" id="ARBA00023136"/>
    </source>
</evidence>
<feature type="domain" description="NfeD-like C-terminal" evidence="7">
    <location>
        <begin position="384"/>
        <end position="439"/>
    </location>
</feature>
<feature type="transmembrane region" description="Helical" evidence="5">
    <location>
        <begin position="273"/>
        <end position="291"/>
    </location>
</feature>
<evidence type="ECO:0000256" key="5">
    <source>
        <dbReference type="SAM" id="Phobius"/>
    </source>
</evidence>
<dbReference type="RefSeq" id="WP_015922218.1">
    <property type="nucleotide sequence ID" value="NC_011959.1"/>
</dbReference>
<dbReference type="PANTHER" id="PTHR33507">
    <property type="entry name" value="INNER MEMBRANE PROTEIN YBBJ"/>
    <property type="match status" value="1"/>
</dbReference>
<evidence type="ECO:0000256" key="1">
    <source>
        <dbReference type="ARBA" id="ARBA00004141"/>
    </source>
</evidence>
<dbReference type="STRING" id="309801.trd_1267"/>
<evidence type="ECO:0000313" key="10">
    <source>
        <dbReference type="EMBL" id="ACM05926.1"/>
    </source>
</evidence>
<feature type="transmembrane region" description="Helical" evidence="5">
    <location>
        <begin position="351"/>
        <end position="372"/>
    </location>
</feature>
<keyword evidence="11" id="KW-1185">Reference proteome</keyword>
<dbReference type="AlphaFoldDB" id="B9L1K7"/>
<feature type="transmembrane region" description="Helical" evidence="5">
    <location>
        <begin position="251"/>
        <end position="268"/>
    </location>
</feature>
<dbReference type="Pfam" id="PF24961">
    <property type="entry name" value="NfeD_membrane"/>
    <property type="match status" value="1"/>
</dbReference>
<dbReference type="OrthoDB" id="9806253at2"/>
<dbReference type="PANTHER" id="PTHR33507:SF4">
    <property type="entry name" value="NODULATION COMPETITIVENESS PROTEIN NFED"/>
    <property type="match status" value="1"/>
</dbReference>
<sequence>MRYWQNLRSRCMSLFLMIVGLALLGQSGAAASTRVYLVEIDGAITPVVASYVDRALRQAADQGAEAVVIQLDTPGGLSSAMDEIIQDILQSPVPVIVYVAPEGARAASAGVFITYAAHIAAMAPATNIGSASPVLIGQDGQAAQPDDTMQRKVVNDAVAKIRSLAERRGRNADWAEQAVREAVNISAEQAVAQNVVDLVAPSLPALLDAVDGRTVTTSAGQVTLRTRAAEVVPIQMTLIERFFQVLSDPNVAYILLSLGMLGLFFELANPGSILPGVLGGILLLLGLYALGTLDVNWAGVLLMGFAFLLFLIDLYVPTHGVLTIGGIVSFALGSLLLLQSPASPAFQLSRAVVIAVTATIAGVFLLLVYLVARAHARRPQTGKEALLGARAVVRRTLDPEGMVFVEGELWRARSLAGTIPAGRTVRVVGVEGLVLLVEPASEEEPAVRVRRLAGDVRRWRPLGALFRRG</sequence>
<dbReference type="GO" id="GO:0006508">
    <property type="term" value="P:proteolysis"/>
    <property type="evidence" value="ECO:0007669"/>
    <property type="project" value="UniProtKB-KW"/>
</dbReference>
<dbReference type="FunFam" id="3.90.226.10:FF:000089">
    <property type="entry name" value="Membrane-bound serine protease"/>
    <property type="match status" value="1"/>
</dbReference>
<dbReference type="InterPro" id="IPR056738">
    <property type="entry name" value="NfeD1b_N"/>
</dbReference>
<feature type="domain" description="NfeD integral membrane" evidence="8">
    <location>
        <begin position="250"/>
        <end position="369"/>
    </location>
</feature>
<feature type="transmembrane region" description="Helical" evidence="5">
    <location>
        <begin position="297"/>
        <end position="316"/>
    </location>
</feature>
<protein>
    <submittedName>
        <fullName evidence="10">Putative protease/transporter</fullName>
    </submittedName>
</protein>
<organism evidence="10 11">
    <name type="scientific">Thermomicrobium roseum (strain ATCC 27502 / DSM 5159 / P-2)</name>
    <dbReference type="NCBI Taxonomy" id="309801"/>
    <lineage>
        <taxon>Bacteria</taxon>
        <taxon>Pseudomonadati</taxon>
        <taxon>Thermomicrobiota</taxon>
        <taxon>Thermomicrobia</taxon>
        <taxon>Thermomicrobiales</taxon>
        <taxon>Thermomicrobiaceae</taxon>
        <taxon>Thermomicrobium</taxon>
    </lineage>
</organism>
<dbReference type="Pfam" id="PF25145">
    <property type="entry name" value="NfeD1b_N"/>
    <property type="match status" value="1"/>
</dbReference>
<keyword evidence="4 5" id="KW-0472">Membrane</keyword>
<feature type="signal peptide" evidence="6">
    <location>
        <begin position="1"/>
        <end position="31"/>
    </location>
</feature>
<evidence type="ECO:0000256" key="3">
    <source>
        <dbReference type="ARBA" id="ARBA00022989"/>
    </source>
</evidence>
<dbReference type="CDD" id="cd07020">
    <property type="entry name" value="Clp_protease_NfeD_1"/>
    <property type="match status" value="1"/>
</dbReference>
<evidence type="ECO:0000313" key="11">
    <source>
        <dbReference type="Proteomes" id="UP000000447"/>
    </source>
</evidence>
<dbReference type="InterPro" id="IPR052165">
    <property type="entry name" value="Membrane_assoc_protease"/>
</dbReference>
<dbReference type="GO" id="GO:0016020">
    <property type="term" value="C:membrane"/>
    <property type="evidence" value="ECO:0007669"/>
    <property type="project" value="UniProtKB-SubCell"/>
</dbReference>
<keyword evidence="2 5" id="KW-0812">Transmembrane</keyword>
<keyword evidence="10" id="KW-0378">Hydrolase</keyword>
<dbReference type="InterPro" id="IPR002810">
    <property type="entry name" value="NfeD-like_C"/>
</dbReference>
<evidence type="ECO:0000259" key="7">
    <source>
        <dbReference type="Pfam" id="PF01957"/>
    </source>
</evidence>